<sequence>MLNLLATSGRLLRAFIILYLCLWAGNGIATLLPFALPGSIIGMLILFALLTSQLVNIEWVKPGGHLLMRNMLLLFIPISVGIMVWWQVLLAQFGPLMVSCFVSTFLVLLTVGYCSEKINRVKTPTEQDDA</sequence>
<dbReference type="GO" id="GO:0016787">
    <property type="term" value="F:hydrolase activity"/>
    <property type="evidence" value="ECO:0007669"/>
    <property type="project" value="UniProtKB-KW"/>
</dbReference>
<gene>
    <name evidence="7" type="ORF">F3J40_14660</name>
</gene>
<dbReference type="Pfam" id="PF03788">
    <property type="entry name" value="LrgA"/>
    <property type="match status" value="1"/>
</dbReference>
<dbReference type="InterPro" id="IPR005538">
    <property type="entry name" value="LrgA/CidA"/>
</dbReference>
<organism evidence="7 8">
    <name type="scientific">Candidatus Pantoea multigeneris</name>
    <dbReference type="NCBI Taxonomy" id="2608357"/>
    <lineage>
        <taxon>Bacteria</taxon>
        <taxon>Pseudomonadati</taxon>
        <taxon>Pseudomonadota</taxon>
        <taxon>Gammaproteobacteria</taxon>
        <taxon>Enterobacterales</taxon>
        <taxon>Erwiniaceae</taxon>
        <taxon>Pantoea</taxon>
    </lineage>
</organism>
<evidence type="ECO:0000313" key="8">
    <source>
        <dbReference type="Proteomes" id="UP001515683"/>
    </source>
</evidence>
<dbReference type="RefSeq" id="WP_167015743.1">
    <property type="nucleotide sequence ID" value="NZ_VWXF01000006.1"/>
</dbReference>
<reference evidence="7 8" key="1">
    <citation type="journal article" date="2019" name="bioRxiv">
        <title>Bacteria contribute to plant secondary compound degradation in a generalist herbivore system.</title>
        <authorList>
            <person name="Francoeur C.B."/>
            <person name="Khadempour L."/>
            <person name="Moreira-Soto R.D."/>
            <person name="Gotting K."/>
            <person name="Book A.J."/>
            <person name="Pinto-Tomas A.A."/>
            <person name="Keefover-Ring K."/>
            <person name="Currie C.R."/>
        </authorList>
    </citation>
    <scope>NUCLEOTIDE SEQUENCE [LARGE SCALE GENOMIC DNA]</scope>
    <source>
        <strain evidence="7">Acro-835</strain>
    </source>
</reference>
<keyword evidence="8" id="KW-1185">Reference proteome</keyword>
<dbReference type="Proteomes" id="UP001515683">
    <property type="component" value="Unassembled WGS sequence"/>
</dbReference>
<dbReference type="PANTHER" id="PTHR33931">
    <property type="entry name" value="HOLIN-LIKE PROTEIN CIDA-RELATED"/>
    <property type="match status" value="1"/>
</dbReference>
<dbReference type="NCBIfam" id="NF002494">
    <property type="entry name" value="PRK01821.1"/>
    <property type="match status" value="1"/>
</dbReference>
<feature type="transmembrane region" description="Helical" evidence="6">
    <location>
        <begin position="40"/>
        <end position="60"/>
    </location>
</feature>
<evidence type="ECO:0000256" key="1">
    <source>
        <dbReference type="ARBA" id="ARBA00004651"/>
    </source>
</evidence>
<dbReference type="EMBL" id="VWXF01000006">
    <property type="protein sequence ID" value="NIF22836.1"/>
    <property type="molecule type" value="Genomic_DNA"/>
</dbReference>
<keyword evidence="2" id="KW-1003">Cell membrane</keyword>
<evidence type="ECO:0000256" key="6">
    <source>
        <dbReference type="SAM" id="Phobius"/>
    </source>
</evidence>
<dbReference type="PANTHER" id="PTHR33931:SF5">
    <property type="entry name" value="UPF0299 MEMBRANE PROTEIN YOHJ"/>
    <property type="match status" value="1"/>
</dbReference>
<evidence type="ECO:0000256" key="3">
    <source>
        <dbReference type="ARBA" id="ARBA00022692"/>
    </source>
</evidence>
<evidence type="ECO:0000256" key="5">
    <source>
        <dbReference type="ARBA" id="ARBA00023136"/>
    </source>
</evidence>
<evidence type="ECO:0000256" key="4">
    <source>
        <dbReference type="ARBA" id="ARBA00022989"/>
    </source>
</evidence>
<evidence type="ECO:0000313" key="7">
    <source>
        <dbReference type="EMBL" id="NIF22836.1"/>
    </source>
</evidence>
<keyword evidence="5 6" id="KW-0472">Membrane</keyword>
<keyword evidence="4 6" id="KW-1133">Transmembrane helix</keyword>
<name>A0ABX0RBW5_9GAMM</name>
<keyword evidence="3 6" id="KW-0812">Transmembrane</keyword>
<feature type="transmembrane region" description="Helical" evidence="6">
    <location>
        <begin position="72"/>
        <end position="90"/>
    </location>
</feature>
<accession>A0ABX0RBW5</accession>
<evidence type="ECO:0000256" key="2">
    <source>
        <dbReference type="ARBA" id="ARBA00022475"/>
    </source>
</evidence>
<keyword evidence="7" id="KW-0378">Hydrolase</keyword>
<feature type="transmembrane region" description="Helical" evidence="6">
    <location>
        <begin position="96"/>
        <end position="114"/>
    </location>
</feature>
<comment type="caution">
    <text evidence="7">The sequence shown here is derived from an EMBL/GenBank/DDBJ whole genome shotgun (WGS) entry which is preliminary data.</text>
</comment>
<comment type="subcellular location">
    <subcellularLocation>
        <location evidence="1">Cell membrane</location>
        <topology evidence="1">Multi-pass membrane protein</topology>
    </subcellularLocation>
</comment>
<proteinExistence type="predicted"/>
<feature type="transmembrane region" description="Helical" evidence="6">
    <location>
        <begin position="12"/>
        <end position="34"/>
    </location>
</feature>
<protein>
    <submittedName>
        <fullName evidence="7">Murein hydrolase regulator LrgA</fullName>
    </submittedName>
</protein>